<proteinExistence type="predicted"/>
<protein>
    <submittedName>
        <fullName evidence="1">Uncharacterized protein</fullName>
    </submittedName>
</protein>
<evidence type="ECO:0000313" key="1">
    <source>
        <dbReference type="EMBL" id="JAH43296.1"/>
    </source>
</evidence>
<dbReference type="EMBL" id="GBXM01065281">
    <property type="protein sequence ID" value="JAH43296.1"/>
    <property type="molecule type" value="Transcribed_RNA"/>
</dbReference>
<dbReference type="AlphaFoldDB" id="A0A0E9SPT2"/>
<organism evidence="1">
    <name type="scientific">Anguilla anguilla</name>
    <name type="common">European freshwater eel</name>
    <name type="synonym">Muraena anguilla</name>
    <dbReference type="NCBI Taxonomy" id="7936"/>
    <lineage>
        <taxon>Eukaryota</taxon>
        <taxon>Metazoa</taxon>
        <taxon>Chordata</taxon>
        <taxon>Craniata</taxon>
        <taxon>Vertebrata</taxon>
        <taxon>Euteleostomi</taxon>
        <taxon>Actinopterygii</taxon>
        <taxon>Neopterygii</taxon>
        <taxon>Teleostei</taxon>
        <taxon>Anguilliformes</taxon>
        <taxon>Anguillidae</taxon>
        <taxon>Anguilla</taxon>
    </lineage>
</organism>
<reference evidence="1" key="1">
    <citation type="submission" date="2014-11" db="EMBL/GenBank/DDBJ databases">
        <authorList>
            <person name="Amaro Gonzalez C."/>
        </authorList>
    </citation>
    <scope>NUCLEOTIDE SEQUENCE</scope>
</reference>
<sequence length="25" mass="2775">MATPCNHRNLLVPSQQRPQITVISA</sequence>
<name>A0A0E9SPT2_ANGAN</name>
<reference evidence="1" key="2">
    <citation type="journal article" date="2015" name="Fish Shellfish Immunol.">
        <title>Early steps in the European eel (Anguilla anguilla)-Vibrio vulnificus interaction in the gills: Role of the RtxA13 toxin.</title>
        <authorList>
            <person name="Callol A."/>
            <person name="Pajuelo D."/>
            <person name="Ebbesson L."/>
            <person name="Teles M."/>
            <person name="MacKenzie S."/>
            <person name="Amaro C."/>
        </authorList>
    </citation>
    <scope>NUCLEOTIDE SEQUENCE</scope>
</reference>
<accession>A0A0E9SPT2</accession>